<protein>
    <submittedName>
        <fullName evidence="3">Lipase</fullName>
    </submittedName>
</protein>
<keyword evidence="2" id="KW-1133">Transmembrane helix</keyword>
<evidence type="ECO:0000256" key="1">
    <source>
        <dbReference type="SAM" id="MobiDB-lite"/>
    </source>
</evidence>
<dbReference type="Gene3D" id="3.40.50.1820">
    <property type="entry name" value="alpha/beta hydrolase"/>
    <property type="match status" value="1"/>
</dbReference>
<keyword evidence="2" id="KW-0472">Membrane</keyword>
<gene>
    <name evidence="3" type="primary">MDV010</name>
</gene>
<proteinExistence type="predicted"/>
<organism evidence="3">
    <name type="scientific">Gallid alphaherpesvirus 2</name>
    <dbReference type="NCBI Taxonomy" id="10390"/>
    <lineage>
        <taxon>Viruses</taxon>
        <taxon>Duplodnaviria</taxon>
        <taxon>Heunggongvirae</taxon>
        <taxon>Peploviricota</taxon>
        <taxon>Herviviricetes</taxon>
        <taxon>Herpesvirales</taxon>
        <taxon>Orthoherpesviridae</taxon>
        <taxon>Alphaherpesvirinae</taxon>
        <taxon>Mardivirus</taxon>
        <taxon>Mardivirus gallidalpha2</taxon>
    </lineage>
</organism>
<evidence type="ECO:0000313" key="3">
    <source>
        <dbReference type="EMBL" id="AUB51166.1"/>
    </source>
</evidence>
<dbReference type="InterPro" id="IPR029058">
    <property type="entry name" value="AB_hydrolase_fold"/>
</dbReference>
<dbReference type="SUPFAM" id="SSF53474">
    <property type="entry name" value="alpha/beta-Hydrolases"/>
    <property type="match status" value="1"/>
</dbReference>
<feature type="compositionally biased region" description="Polar residues" evidence="1">
    <location>
        <begin position="100"/>
        <end position="113"/>
    </location>
</feature>
<name>A0A1S5VDA5_9ALPH</name>
<keyword evidence="2" id="KW-0812">Transmembrane</keyword>
<feature type="region of interest" description="Disordered" evidence="1">
    <location>
        <begin position="96"/>
        <end position="120"/>
    </location>
</feature>
<feature type="transmembrane region" description="Helical" evidence="2">
    <location>
        <begin position="12"/>
        <end position="34"/>
    </location>
</feature>
<sequence>MPSKSIADHHAGYGVALAIVALLLIHGTALVMIFSDIKVGSQPQDLKDQLSYPSNYDAYTSHISGADHGHSEMWTDINPPSRKPLHGDSLDIKTNEEHITLSSPRTSTKTTNENGHEKDSKDIKFSFSTNRHPISVSPTTDIVSIAVSHNNPMGGDTWQVSRNGPNTVHVPIYGKPILRLNGEELSTQIAHMSMWDELAGSFKTFAATAESFHMITTTHLFNKTLHKDVFFVVHGWHGITNDTHIFLSAVRLLTRMMPTSCIIYLSWESQGAIGTAADAILLARRVNITQFLSAMPSQLRIHCMGHSLGSYVCGSICRQYHSLMSGICKGILGINPYEVLFSAPDLYARMHVDTIRLDAEYVAIFATTSQYLSTSDSDADEYIIVNDAVFMNSVCANPYEWNIHLCTTGYGELKSCERFGAANVTTSPGVVEDGSQICLRMLPIIAVLQSLDLKSSYPLLRIAPPDASNEVTHLPSIWNIYVVGKDYRYSTYAKNDSLWYSSAICAGDTGFSIPSVFTVFAPPSISLRVRAAVQQSSTIYKNITIYSAFLKNTSRYYPTVTLETVGPILSAYAWRGRMHNSSYYPLPLPEQEIMEYKCTHIDRTYTCIPTDLIYATTVWRQIFSMGHIFPVYPSNNCLPYRPTNAIIWRRPVLEIGVWNNITASFQRNKQLMALTFENHNTATNTTLLTFHDVCRESKIRSVVYFEYDWLETSMNITVLIPGLYTLRWFFPFEIIEMPVRVSYNNSFAQALTTSRV</sequence>
<dbReference type="EMBL" id="MF431496">
    <property type="protein sequence ID" value="AUB51166.1"/>
    <property type="molecule type" value="Genomic_DNA"/>
</dbReference>
<accession>A0A1S5VDA5</accession>
<reference evidence="3" key="1">
    <citation type="journal article" date="2017" name="Evol. Appl.">
        <title>A phylogenomic analysis of Marek's disease virus reveals independent paths to virulence in Eurasia and North America.</title>
        <authorList>
            <person name="Trimpert J."/>
            <person name="Groenke N."/>
            <person name="Jenckel M."/>
            <person name="He S."/>
            <person name="Kunec D."/>
            <person name="Szpara M.L."/>
            <person name="Spatz S.J."/>
            <person name="Osterrieder N."/>
            <person name="McMahon D.P."/>
        </authorList>
    </citation>
    <scope>NUCLEOTIDE SEQUENCE</scope>
    <source>
        <strain evidence="3">Polen5</strain>
    </source>
</reference>
<evidence type="ECO:0000256" key="2">
    <source>
        <dbReference type="SAM" id="Phobius"/>
    </source>
</evidence>